<comment type="catalytic activity">
    <reaction evidence="22">
        <text>an N(4)-{beta-D-GlcNAc-(1-&gt;2)-alpha-D-Man-(1-&gt;3)-[alpha-D-Man-(1-&gt;6)]-beta-D-Man-(1-&gt;4)-beta-D-GlcNAc-(1-&gt;4)-beta-D-GlcNAc}-L-asparaginyl-[protein] + UDP-N-acetyl-alpha-D-glucosamine = N(4)-{beta-D-GlcNAc-(1-&gt;2)-alpha-D-Man-(1-&gt;3)-[beta-D-GlcNAc-(1-&gt;2)-alpha-D-Man-(1-&gt;6)]-beta-D-Man-(1-&gt;4)-beta-D-GlcNAc-(1-&gt;4)-beta-D-GlcNAc}-L-asparaginyl-[protein] + UDP + H(+)</text>
        <dbReference type="Rhea" id="RHEA:12941"/>
        <dbReference type="Rhea" id="RHEA-COMP:13526"/>
        <dbReference type="Rhea" id="RHEA-COMP:14369"/>
        <dbReference type="ChEBI" id="CHEBI:15378"/>
        <dbReference type="ChEBI" id="CHEBI:57705"/>
        <dbReference type="ChEBI" id="CHEBI:58223"/>
        <dbReference type="ChEBI" id="CHEBI:60615"/>
        <dbReference type="ChEBI" id="CHEBI:60651"/>
        <dbReference type="EC" id="2.4.1.143"/>
    </reaction>
</comment>
<name>A0AAN9BT76_9CAEN</name>
<evidence type="ECO:0000313" key="28">
    <source>
        <dbReference type="Proteomes" id="UP001374579"/>
    </source>
</evidence>
<gene>
    <name evidence="27" type="ORF">V1264_014719</name>
</gene>
<feature type="binding site" evidence="24">
    <location>
        <position position="291"/>
    </location>
    <ligand>
        <name>Mn(2+)</name>
        <dbReference type="ChEBI" id="CHEBI:29035"/>
    </ligand>
</feature>
<evidence type="ECO:0000256" key="9">
    <source>
        <dbReference type="ARBA" id="ARBA00022692"/>
    </source>
</evidence>
<evidence type="ECO:0000256" key="4">
    <source>
        <dbReference type="ARBA" id="ARBA00011011"/>
    </source>
</evidence>
<protein>
    <recommendedName>
        <fullName evidence="6">Alpha-1,6-mannosyl-glycoprotein 2-beta-N-acetylglucosaminyltransferase</fullName>
        <ecNumber evidence="5">2.4.1.143</ecNumber>
    </recommendedName>
    <alternativeName>
        <fullName evidence="21">Beta-1,2-N-acetylglucosaminyltransferase II</fullName>
    </alternativeName>
    <alternativeName>
        <fullName evidence="20">GlcNAc-T II</fullName>
    </alternativeName>
    <alternativeName>
        <fullName evidence="19">Mannoside acetylglucosaminyltransferase 2</fullName>
    </alternativeName>
    <alternativeName>
        <fullName evidence="18">N-glycosyl-oligosaccharide-glycoprotein N-acetylglucosaminyltransferase II</fullName>
    </alternativeName>
</protein>
<evidence type="ECO:0000256" key="26">
    <source>
        <dbReference type="SAM" id="Phobius"/>
    </source>
</evidence>
<dbReference type="InterPro" id="IPR029044">
    <property type="entry name" value="Nucleotide-diphossugar_trans"/>
</dbReference>
<keyword evidence="17 24" id="KW-0464">Manganese</keyword>
<feature type="binding site" evidence="23">
    <location>
        <begin position="259"/>
        <end position="263"/>
    </location>
    <ligand>
        <name>substrate</name>
    </ligand>
</feature>
<dbReference type="PANTHER" id="PTHR12871">
    <property type="entry name" value="BETA-1,2-N-ACETYLGLUCOSAMINYLTRANSFERASE II"/>
    <property type="match status" value="1"/>
</dbReference>
<evidence type="ECO:0000256" key="13">
    <source>
        <dbReference type="ARBA" id="ARBA00023034"/>
    </source>
</evidence>
<organism evidence="27 28">
    <name type="scientific">Littorina saxatilis</name>
    <dbReference type="NCBI Taxonomy" id="31220"/>
    <lineage>
        <taxon>Eukaryota</taxon>
        <taxon>Metazoa</taxon>
        <taxon>Spiralia</taxon>
        <taxon>Lophotrochozoa</taxon>
        <taxon>Mollusca</taxon>
        <taxon>Gastropoda</taxon>
        <taxon>Caenogastropoda</taxon>
        <taxon>Littorinimorpha</taxon>
        <taxon>Littorinoidea</taxon>
        <taxon>Littorinidae</taxon>
        <taxon>Littorina</taxon>
    </lineage>
</organism>
<feature type="disulfide bond" evidence="25">
    <location>
        <begin position="313"/>
        <end position="316"/>
    </location>
</feature>
<keyword evidence="7" id="KW-0328">Glycosyltransferase</keyword>
<evidence type="ECO:0000256" key="12">
    <source>
        <dbReference type="ARBA" id="ARBA00022989"/>
    </source>
</evidence>
<comment type="pathway">
    <text evidence="3">Protein modification; protein glycosylation.</text>
</comment>
<reference evidence="27 28" key="1">
    <citation type="submission" date="2024-02" db="EMBL/GenBank/DDBJ databases">
        <title>Chromosome-scale genome assembly of the rough periwinkle Littorina saxatilis.</title>
        <authorList>
            <person name="De Jode A."/>
            <person name="Faria R."/>
            <person name="Formenti G."/>
            <person name="Sims Y."/>
            <person name="Smith T.P."/>
            <person name="Tracey A."/>
            <person name="Wood J.M.D."/>
            <person name="Zagrodzka Z.B."/>
            <person name="Johannesson K."/>
            <person name="Butlin R.K."/>
            <person name="Leder E.H."/>
        </authorList>
    </citation>
    <scope>NUCLEOTIDE SEQUENCE [LARGE SCALE GENOMIC DNA]</scope>
    <source>
        <strain evidence="27">Snail1</strain>
        <tissue evidence="27">Muscle</tissue>
    </source>
</reference>
<dbReference type="GO" id="GO:0005795">
    <property type="term" value="C:Golgi stack"/>
    <property type="evidence" value="ECO:0007669"/>
    <property type="project" value="InterPro"/>
</dbReference>
<dbReference type="GO" id="GO:0046872">
    <property type="term" value="F:metal ion binding"/>
    <property type="evidence" value="ECO:0007669"/>
    <property type="project" value="UniProtKB-KW"/>
</dbReference>
<keyword evidence="8" id="KW-0808">Transferase</keyword>
<feature type="disulfide bond" evidence="25">
    <location>
        <begin position="369"/>
        <end position="470"/>
    </location>
</feature>
<dbReference type="Pfam" id="PF05060">
    <property type="entry name" value="MGAT2"/>
    <property type="match status" value="1"/>
</dbReference>
<keyword evidence="13" id="KW-0333">Golgi apparatus</keyword>
<feature type="transmembrane region" description="Helical" evidence="26">
    <location>
        <begin position="12"/>
        <end position="31"/>
    </location>
</feature>
<keyword evidence="15 25" id="KW-1015">Disulfide bond</keyword>
<evidence type="ECO:0000256" key="11">
    <source>
        <dbReference type="ARBA" id="ARBA00022968"/>
    </source>
</evidence>
<evidence type="ECO:0000256" key="10">
    <source>
        <dbReference type="ARBA" id="ARBA00022723"/>
    </source>
</evidence>
<comment type="similarity">
    <text evidence="4">Belongs to the glycosyltransferase 16 (GT16) protein family.</text>
</comment>
<dbReference type="InterPro" id="IPR007754">
    <property type="entry name" value="GlcNAc_II"/>
</dbReference>
<evidence type="ECO:0000256" key="16">
    <source>
        <dbReference type="ARBA" id="ARBA00023180"/>
    </source>
</evidence>
<feature type="binding site" evidence="24">
    <location>
        <position position="404"/>
    </location>
    <ligand>
        <name>Mn(2+)</name>
        <dbReference type="ChEBI" id="CHEBI:29035"/>
    </ligand>
</feature>
<comment type="cofactor">
    <cofactor evidence="1 24">
        <name>Mn(2+)</name>
        <dbReference type="ChEBI" id="CHEBI:29035"/>
    </cofactor>
</comment>
<feature type="disulfide bond" evidence="25">
    <location>
        <begin position="364"/>
        <end position="387"/>
    </location>
</feature>
<dbReference type="AlphaFoldDB" id="A0AAN9BT76"/>
<evidence type="ECO:0000256" key="5">
    <source>
        <dbReference type="ARBA" id="ARBA00012613"/>
    </source>
</evidence>
<proteinExistence type="inferred from homology"/>
<evidence type="ECO:0000256" key="3">
    <source>
        <dbReference type="ARBA" id="ARBA00004922"/>
    </source>
</evidence>
<accession>A0AAN9BT76</accession>
<evidence type="ECO:0000256" key="15">
    <source>
        <dbReference type="ARBA" id="ARBA00023157"/>
    </source>
</evidence>
<keyword evidence="11" id="KW-0735">Signal-anchor</keyword>
<evidence type="ECO:0000256" key="7">
    <source>
        <dbReference type="ARBA" id="ARBA00022676"/>
    </source>
</evidence>
<keyword evidence="28" id="KW-1185">Reference proteome</keyword>
<dbReference type="GO" id="GO:0006487">
    <property type="term" value="P:protein N-linked glycosylation"/>
    <property type="evidence" value="ECO:0007669"/>
    <property type="project" value="TreeGrafter"/>
</dbReference>
<evidence type="ECO:0000313" key="27">
    <source>
        <dbReference type="EMBL" id="KAK7110924.1"/>
    </source>
</evidence>
<comment type="subcellular location">
    <subcellularLocation>
        <location evidence="2">Golgi apparatus membrane</location>
        <topology evidence="2">Single-pass type II membrane protein</topology>
    </subcellularLocation>
</comment>
<evidence type="ECO:0000256" key="20">
    <source>
        <dbReference type="ARBA" id="ARBA00032552"/>
    </source>
</evidence>
<dbReference type="SUPFAM" id="SSF53448">
    <property type="entry name" value="Nucleotide-diphospho-sugar transferases"/>
    <property type="match status" value="1"/>
</dbReference>
<feature type="disulfide bond" evidence="25">
    <location>
        <begin position="226"/>
        <end position="240"/>
    </location>
</feature>
<comment type="caution">
    <text evidence="27">The sequence shown here is derived from an EMBL/GenBank/DDBJ whole genome shotgun (WGS) entry which is preliminary data.</text>
</comment>
<evidence type="ECO:0000256" key="6">
    <source>
        <dbReference type="ARBA" id="ARBA00014817"/>
    </source>
</evidence>
<dbReference type="Gene3D" id="3.90.550.10">
    <property type="entry name" value="Spore Coat Polysaccharide Biosynthesis Protein SpsA, Chain A"/>
    <property type="match status" value="1"/>
</dbReference>
<feature type="disulfide bond" evidence="25">
    <location>
        <begin position="408"/>
        <end position="417"/>
    </location>
</feature>
<evidence type="ECO:0000256" key="18">
    <source>
        <dbReference type="ARBA" id="ARBA00029663"/>
    </source>
</evidence>
<dbReference type="GO" id="GO:0009312">
    <property type="term" value="P:oligosaccharide biosynthetic process"/>
    <property type="evidence" value="ECO:0007669"/>
    <property type="project" value="InterPro"/>
</dbReference>
<evidence type="ECO:0000256" key="17">
    <source>
        <dbReference type="ARBA" id="ARBA00023211"/>
    </source>
</evidence>
<evidence type="ECO:0000256" key="19">
    <source>
        <dbReference type="ARBA" id="ARBA00031203"/>
    </source>
</evidence>
<dbReference type="GO" id="GO:0000139">
    <property type="term" value="C:Golgi membrane"/>
    <property type="evidence" value="ECO:0007669"/>
    <property type="project" value="UniProtKB-SubCell"/>
</dbReference>
<evidence type="ECO:0000256" key="14">
    <source>
        <dbReference type="ARBA" id="ARBA00023136"/>
    </source>
</evidence>
<evidence type="ECO:0000256" key="23">
    <source>
        <dbReference type="PIRSR" id="PIRSR607754-1"/>
    </source>
</evidence>
<feature type="binding site" evidence="23">
    <location>
        <begin position="153"/>
        <end position="157"/>
    </location>
    <ligand>
        <name>substrate</name>
    </ligand>
</feature>
<keyword evidence="9 26" id="KW-0812">Transmembrane</keyword>
<sequence length="483" mass="55879">MFRMRLHPRRALRIVLVVSMVLFVILNFQMIPDSSEEQRLRNHHMVAGGGLAVEDMHVQLGNSQRNARHGDDHKSDADFRVSLSRPVHPKIVIAAGSNQTQPASLQGPSLTLNTSNLEEIKQEIQRLNKEQYVHNLDKFGLALGSESIVMVIQAHNRADHLKLLISSLSKVRGIDNVLLVVSHDVYSHELNELIGSITFCPVLQIFFPHSQQIYHNRFPGEDPNDCPRDIKKDQAVLKQCNNAGHPDKYGHYRESKYCQTKHHWIWKLRFVFEEVRLLEGYEGHVLLLEDDYYVSEDILFSLQMMQNVRNKDCADCRMLVLGNYDKSQNYKVNGGKVERAYWISSKHNMGMAFTRNLWTEIKKCGKEFCDHDDYNWDWTLQHLSMKCVPNKIRLLKMKATRVFHIGECGMHTKSKNCDPAAKVRQVETQLTQNRQYLFPNTVAVDGDSRFKLRDPKANGGWGDNRDRNMCHSFFNKSIPPFLR</sequence>
<keyword evidence="16" id="KW-0325">Glycoprotein</keyword>
<dbReference type="PANTHER" id="PTHR12871:SF0">
    <property type="entry name" value="ALPHA-1,6-MANNOSYL-GLYCOPROTEIN 2-BETA-N-ACETYLGLUCOSAMINYLTRANSFERASE"/>
    <property type="match status" value="1"/>
</dbReference>
<feature type="binding site" evidence="23">
    <location>
        <position position="184"/>
    </location>
    <ligand>
        <name>substrate</name>
    </ligand>
</feature>
<evidence type="ECO:0000256" key="21">
    <source>
        <dbReference type="ARBA" id="ARBA00032915"/>
    </source>
</evidence>
<keyword evidence="14 26" id="KW-0472">Membrane</keyword>
<evidence type="ECO:0000256" key="1">
    <source>
        <dbReference type="ARBA" id="ARBA00001936"/>
    </source>
</evidence>
<evidence type="ECO:0000256" key="8">
    <source>
        <dbReference type="ARBA" id="ARBA00022679"/>
    </source>
</evidence>
<dbReference type="GO" id="GO:0008455">
    <property type="term" value="F:alpha-1,6-mannosylglycoprotein 2-beta-N-acetylglucosaminyltransferase activity"/>
    <property type="evidence" value="ECO:0007669"/>
    <property type="project" value="UniProtKB-EC"/>
</dbReference>
<keyword evidence="12 26" id="KW-1133">Transmembrane helix</keyword>
<evidence type="ECO:0000256" key="25">
    <source>
        <dbReference type="PIRSR" id="PIRSR607754-3"/>
    </source>
</evidence>
<evidence type="ECO:0000256" key="2">
    <source>
        <dbReference type="ARBA" id="ARBA00004323"/>
    </source>
</evidence>
<dbReference type="Proteomes" id="UP001374579">
    <property type="component" value="Unassembled WGS sequence"/>
</dbReference>
<evidence type="ECO:0000256" key="22">
    <source>
        <dbReference type="ARBA" id="ARBA00093257"/>
    </source>
</evidence>
<evidence type="ECO:0000256" key="24">
    <source>
        <dbReference type="PIRSR" id="PIRSR607754-2"/>
    </source>
</evidence>
<dbReference type="EC" id="2.4.1.143" evidence="5"/>
<dbReference type="EMBL" id="JBAMIC010000003">
    <property type="protein sequence ID" value="KAK7110924.1"/>
    <property type="molecule type" value="Genomic_DNA"/>
</dbReference>
<keyword evidence="10 24" id="KW-0479">Metal-binding</keyword>